<dbReference type="EMBL" id="JBEPMK010000001">
    <property type="protein sequence ID" value="MET3643656.1"/>
    <property type="molecule type" value="Genomic_DNA"/>
</dbReference>
<dbReference type="InterPro" id="IPR021176">
    <property type="entry name" value="Competence-induced_CoiA"/>
</dbReference>
<keyword evidence="4" id="KW-1185">Reference proteome</keyword>
<feature type="domain" description="Competence protein CoiA-like N-terminal" evidence="2">
    <location>
        <begin position="22"/>
        <end position="57"/>
    </location>
</feature>
<proteinExistence type="predicted"/>
<dbReference type="Proteomes" id="UP001549055">
    <property type="component" value="Unassembled WGS sequence"/>
</dbReference>
<name>A0ABV2JIB9_9STRE</name>
<dbReference type="Pfam" id="PF25164">
    <property type="entry name" value="CoiA_N"/>
    <property type="match status" value="1"/>
</dbReference>
<evidence type="ECO:0000259" key="1">
    <source>
        <dbReference type="Pfam" id="PF06054"/>
    </source>
</evidence>
<comment type="caution">
    <text evidence="3">The sequence shown here is derived from an EMBL/GenBank/DDBJ whole genome shotgun (WGS) entry which is preliminary data.</text>
</comment>
<organism evidence="3 4">
    <name type="scientific">Streptococcus gallinaceus</name>
    <dbReference type="NCBI Taxonomy" id="165758"/>
    <lineage>
        <taxon>Bacteria</taxon>
        <taxon>Bacillati</taxon>
        <taxon>Bacillota</taxon>
        <taxon>Bacilli</taxon>
        <taxon>Lactobacillales</taxon>
        <taxon>Streptococcaceae</taxon>
        <taxon>Streptococcus</taxon>
    </lineage>
</organism>
<dbReference type="PIRSF" id="PIRSF007487">
    <property type="entry name" value="Competence-induced_CoiA_bac"/>
    <property type="match status" value="1"/>
</dbReference>
<evidence type="ECO:0000313" key="3">
    <source>
        <dbReference type="EMBL" id="MET3643656.1"/>
    </source>
</evidence>
<accession>A0ABV2JIB9</accession>
<evidence type="ECO:0000259" key="2">
    <source>
        <dbReference type="Pfam" id="PF25164"/>
    </source>
</evidence>
<dbReference type="InterPro" id="IPR010330">
    <property type="entry name" value="CoiA_nuc"/>
</dbReference>
<sequence length="316" mass="36937">MLVAYDKMGTLVNLVQTVPADRKGYVCPACQAAVRLKHGSVMRPHFAHVSLEDCQYFSENESAQHLELKSVLYQWASQTAEAGIEVVLPEIQQIVDVLVDGHLALEVQCSSLSIDRLRERTTSYRKAGYQVLWLLGKDLWLKKSLKPLQKQFLYFSQNMGFHLWELDVEKKELRLKYLIHEDLHGQVQYRIRSFAFGKGDLLSILRLPYSRQQLVSFEGKLDPNICHYVAQQLHYQTPKWMRLQAQAYENGKNLLTYKTEEFYPQVRLPQSFIGFAQISQDLSALYQDFNAFYKKVKNKNHQKLYPPIYYKMSCKR</sequence>
<reference evidence="3 4" key="1">
    <citation type="submission" date="2024-06" db="EMBL/GenBank/DDBJ databases">
        <title>Genomic Encyclopedia of Type Strains, Phase IV (KMG-IV): sequencing the most valuable type-strain genomes for metagenomic binning, comparative biology and taxonomic classification.</title>
        <authorList>
            <person name="Goeker M."/>
        </authorList>
    </citation>
    <scope>NUCLEOTIDE SEQUENCE [LARGE SCALE GENOMIC DNA]</scope>
    <source>
        <strain evidence="3 4">DSM 15349</strain>
    </source>
</reference>
<feature type="domain" description="Competence protein CoiA nuclease-like" evidence="1">
    <location>
        <begin position="61"/>
        <end position="174"/>
    </location>
</feature>
<gene>
    <name evidence="3" type="ORF">ABID27_000273</name>
</gene>
<dbReference type="Pfam" id="PF06054">
    <property type="entry name" value="CoiA_nuc"/>
    <property type="match status" value="1"/>
</dbReference>
<dbReference type="InterPro" id="IPR057253">
    <property type="entry name" value="CoiA-like_N"/>
</dbReference>
<dbReference type="RefSeq" id="WP_253362786.1">
    <property type="nucleotide sequence ID" value="NZ_JALJXU010000001.1"/>
</dbReference>
<protein>
    <submittedName>
        <fullName evidence="3">Competence protein CoiA</fullName>
    </submittedName>
</protein>
<evidence type="ECO:0000313" key="4">
    <source>
        <dbReference type="Proteomes" id="UP001549055"/>
    </source>
</evidence>